<dbReference type="EMBL" id="KZ613968">
    <property type="protein sequence ID" value="PMD30224.1"/>
    <property type="molecule type" value="Genomic_DNA"/>
</dbReference>
<dbReference type="PANTHER" id="PTHR46224:SF64">
    <property type="entry name" value="IQ MOTIF AND ANKYRIN REPEAT DOMAIN-CONTAINING PROTEIN 1"/>
    <property type="match status" value="1"/>
</dbReference>
<dbReference type="SMART" id="SM00248">
    <property type="entry name" value="ANK"/>
    <property type="match status" value="4"/>
</dbReference>
<dbReference type="InterPro" id="IPR036770">
    <property type="entry name" value="Ankyrin_rpt-contain_sf"/>
</dbReference>
<dbReference type="OrthoDB" id="20872at2759"/>
<dbReference type="Pfam" id="PF12796">
    <property type="entry name" value="Ank_2"/>
    <property type="match status" value="1"/>
</dbReference>
<protein>
    <submittedName>
        <fullName evidence="1">Uncharacterized protein</fullName>
    </submittedName>
</protein>
<organism evidence="1 2">
    <name type="scientific">Hyaloscypha variabilis (strain UAMH 11265 / GT02V1 / F)</name>
    <name type="common">Meliniomyces variabilis</name>
    <dbReference type="NCBI Taxonomy" id="1149755"/>
    <lineage>
        <taxon>Eukaryota</taxon>
        <taxon>Fungi</taxon>
        <taxon>Dikarya</taxon>
        <taxon>Ascomycota</taxon>
        <taxon>Pezizomycotina</taxon>
        <taxon>Leotiomycetes</taxon>
        <taxon>Helotiales</taxon>
        <taxon>Hyaloscyphaceae</taxon>
        <taxon>Hyaloscypha</taxon>
        <taxon>Hyaloscypha variabilis</taxon>
    </lineage>
</organism>
<dbReference type="STRING" id="1149755.A0A2J6QVD4"/>
<proteinExistence type="predicted"/>
<gene>
    <name evidence="1" type="ORF">L207DRAFT_520346</name>
</gene>
<dbReference type="InterPro" id="IPR051616">
    <property type="entry name" value="Cul2-RING_E3_ligase_SR"/>
</dbReference>
<name>A0A2J6QVD4_HYAVF</name>
<dbReference type="AlphaFoldDB" id="A0A2J6QVD4"/>
<sequence>MEHWNDITSKGSTYTQVITSSLRLPTSTSRSRKAIFLFGVIKHSDQRAVEFLLSLGADKNHPHNSVSEETTTTCYELSYKCYSSLGYAVSQGRREICQLFLSKGAAINGKGGNIEPPLNVAIRRPRGTLLIALLLEAGADVNYAFKRVRPLALAIDQGENGMVQCLLRSGAEMQKSFVREVWMTPWHGEKWMTPVQQAKGMPDFERTLKQWKRGGKRGVF</sequence>
<dbReference type="Gene3D" id="1.25.40.20">
    <property type="entry name" value="Ankyrin repeat-containing domain"/>
    <property type="match status" value="1"/>
</dbReference>
<dbReference type="Proteomes" id="UP000235786">
    <property type="component" value="Unassembled WGS sequence"/>
</dbReference>
<accession>A0A2J6QVD4</accession>
<dbReference type="SUPFAM" id="SSF48403">
    <property type="entry name" value="Ankyrin repeat"/>
    <property type="match status" value="1"/>
</dbReference>
<keyword evidence="2" id="KW-1185">Reference proteome</keyword>
<evidence type="ECO:0000313" key="1">
    <source>
        <dbReference type="EMBL" id="PMD30224.1"/>
    </source>
</evidence>
<dbReference type="PANTHER" id="PTHR46224">
    <property type="entry name" value="ANKYRIN REPEAT FAMILY PROTEIN"/>
    <property type="match status" value="1"/>
</dbReference>
<reference evidence="1 2" key="1">
    <citation type="submission" date="2016-04" db="EMBL/GenBank/DDBJ databases">
        <title>A degradative enzymes factory behind the ericoid mycorrhizal symbiosis.</title>
        <authorList>
            <consortium name="DOE Joint Genome Institute"/>
            <person name="Martino E."/>
            <person name="Morin E."/>
            <person name="Grelet G."/>
            <person name="Kuo A."/>
            <person name="Kohler A."/>
            <person name="Daghino S."/>
            <person name="Barry K."/>
            <person name="Choi C."/>
            <person name="Cichocki N."/>
            <person name="Clum A."/>
            <person name="Copeland A."/>
            <person name="Hainaut M."/>
            <person name="Haridas S."/>
            <person name="Labutti K."/>
            <person name="Lindquist E."/>
            <person name="Lipzen A."/>
            <person name="Khouja H.-R."/>
            <person name="Murat C."/>
            <person name="Ohm R."/>
            <person name="Olson A."/>
            <person name="Spatafora J."/>
            <person name="Veneault-Fourrey C."/>
            <person name="Henrissat B."/>
            <person name="Grigoriev I."/>
            <person name="Martin F."/>
            <person name="Perotto S."/>
        </authorList>
    </citation>
    <scope>NUCLEOTIDE SEQUENCE [LARGE SCALE GENOMIC DNA]</scope>
    <source>
        <strain evidence="1 2">F</strain>
    </source>
</reference>
<dbReference type="InterPro" id="IPR002110">
    <property type="entry name" value="Ankyrin_rpt"/>
</dbReference>
<evidence type="ECO:0000313" key="2">
    <source>
        <dbReference type="Proteomes" id="UP000235786"/>
    </source>
</evidence>